<dbReference type="InterPro" id="IPR028994">
    <property type="entry name" value="Integrin_alpha_N"/>
</dbReference>
<feature type="compositionally biased region" description="Polar residues" evidence="5">
    <location>
        <begin position="2065"/>
        <end position="2077"/>
    </location>
</feature>
<comment type="subcellular location">
    <subcellularLocation>
        <location evidence="1">Secreted</location>
    </subcellularLocation>
</comment>
<keyword evidence="3" id="KW-0732">Signal</keyword>
<dbReference type="GO" id="GO:0005737">
    <property type="term" value="C:cytoplasm"/>
    <property type="evidence" value="ECO:0007669"/>
    <property type="project" value="InterPro"/>
</dbReference>
<name>A0A6G4WKH2_9HYPH</name>
<evidence type="ECO:0000259" key="7">
    <source>
        <dbReference type="Pfam" id="PF12256"/>
    </source>
</evidence>
<dbReference type="Pfam" id="PF13517">
    <property type="entry name" value="FG-GAP_3"/>
    <property type="match status" value="1"/>
</dbReference>
<evidence type="ECO:0000256" key="3">
    <source>
        <dbReference type="ARBA" id="ARBA00022729"/>
    </source>
</evidence>
<accession>A0A6G4WKH2</accession>
<reference evidence="8 9" key="1">
    <citation type="submission" date="2020-02" db="EMBL/GenBank/DDBJ databases">
        <title>Genome sequence of strain CCNWXJ40-4.</title>
        <authorList>
            <person name="Gao J."/>
            <person name="Sun J."/>
        </authorList>
    </citation>
    <scope>NUCLEOTIDE SEQUENCE [LARGE SCALE GENOMIC DNA]</scope>
    <source>
        <strain evidence="8 9">CCNWXJ 40-4</strain>
    </source>
</reference>
<comment type="caution">
    <text evidence="8">The sequence shown here is derived from an EMBL/GenBank/DDBJ whole genome shotgun (WGS) entry which is preliminary data.</text>
</comment>
<evidence type="ECO:0000256" key="1">
    <source>
        <dbReference type="ARBA" id="ARBA00004613"/>
    </source>
</evidence>
<dbReference type="InterPro" id="IPR022385">
    <property type="entry name" value="Rhs_assc_core"/>
</dbReference>
<dbReference type="PANTHER" id="PTHR32305:SF15">
    <property type="entry name" value="PROTEIN RHSA-RELATED"/>
    <property type="match status" value="1"/>
</dbReference>
<dbReference type="Pfam" id="PF12255">
    <property type="entry name" value="TcdB_toxin_midC"/>
    <property type="match status" value="1"/>
</dbReference>
<gene>
    <name evidence="8" type="ORF">G6N73_26950</name>
</gene>
<dbReference type="PANTHER" id="PTHR32305">
    <property type="match status" value="1"/>
</dbReference>
<evidence type="ECO:0000256" key="2">
    <source>
        <dbReference type="ARBA" id="ARBA00022525"/>
    </source>
</evidence>
<dbReference type="Pfam" id="PF03534">
    <property type="entry name" value="SpvB"/>
    <property type="match status" value="1"/>
</dbReference>
<dbReference type="NCBIfam" id="TIGR03696">
    <property type="entry name" value="Rhs_assc_core"/>
    <property type="match status" value="1"/>
</dbReference>
<feature type="domain" description="Insecticide toxin TcdB middle/N-terminal" evidence="7">
    <location>
        <begin position="703"/>
        <end position="829"/>
    </location>
</feature>
<dbReference type="InterPro" id="IPR003284">
    <property type="entry name" value="Sal_SpvB"/>
</dbReference>
<protein>
    <submittedName>
        <fullName evidence="8">Toxin</fullName>
    </submittedName>
</protein>
<dbReference type="Proteomes" id="UP001642900">
    <property type="component" value="Unassembled WGS sequence"/>
</dbReference>
<keyword evidence="2" id="KW-0964">Secreted</keyword>
<evidence type="ECO:0000313" key="8">
    <source>
        <dbReference type="EMBL" id="NGO54716.1"/>
    </source>
</evidence>
<dbReference type="GO" id="GO:0005576">
    <property type="term" value="C:extracellular region"/>
    <property type="evidence" value="ECO:0007669"/>
    <property type="project" value="UniProtKB-SubCell"/>
</dbReference>
<dbReference type="SUPFAM" id="SSF69318">
    <property type="entry name" value="Integrin alpha N-terminal domain"/>
    <property type="match status" value="1"/>
</dbReference>
<feature type="region of interest" description="Disordered" evidence="5">
    <location>
        <begin position="2057"/>
        <end position="2086"/>
    </location>
</feature>
<evidence type="ECO:0000313" key="9">
    <source>
        <dbReference type="Proteomes" id="UP001642900"/>
    </source>
</evidence>
<keyword evidence="9" id="KW-1185">Reference proteome</keyword>
<feature type="domain" description="Insecticide toxin TcdB middle/C-terminal" evidence="6">
    <location>
        <begin position="910"/>
        <end position="1030"/>
    </location>
</feature>
<dbReference type="Pfam" id="PF12256">
    <property type="entry name" value="TcdB_toxin_midN"/>
    <property type="match status" value="1"/>
</dbReference>
<proteinExistence type="predicted"/>
<dbReference type="InterPro" id="IPR022045">
    <property type="entry name" value="TcdB_toxin_mid/N"/>
</dbReference>
<dbReference type="RefSeq" id="WP_165033051.1">
    <property type="nucleotide sequence ID" value="NZ_JAAKZF010000062.1"/>
</dbReference>
<dbReference type="InterPro" id="IPR022044">
    <property type="entry name" value="TcdB_toxin_mid/C"/>
</dbReference>
<dbReference type="Gene3D" id="2.180.10.10">
    <property type="entry name" value="RHS repeat-associated core"/>
    <property type="match status" value="1"/>
</dbReference>
<sequence length="2653" mass="292974">MLQSHAPAINLPKGGGAIRGLGEKFAANPVSGTGSMSIPLATSPGRSGFGPQLSLSYDSGSGNGPFGFGWSLSLPSITRKTDKGLPRYLDADDSDVFILSGAEDLVPILEEDVTGKWVVPHPKLRVAAGQRYSIRRYRPRIEGLFAVIERWSNVADAADMFWRSISRDNVTTWYGRTAHSRIADPSDPSRIFSWLICLSHDDKGNATVYGYKGEDSARIFEDSAGNGAPRVHERNRTAQSRAAQRYLKFVRYGNRSPYFPRLLADAAWPEPAGASIGEDGSDAWMFEAVFDYGEHDAISPTANDAGIWPARVDPFSSYRAGFEIRTYRTCQRLLMFHHFPGEAGVERNCLTRSIAFSYSDEINPSDARNPTYTFLKGVAQSGHRRTEHGYESRGLPPIEFEYTEPIVQETVEEVDPASLANLPVGLDGSAYRWIDLHGEGTPGVLTEHAGGWFYKRNVSPLTGAARFAPLEIVAVKPNVGLRGDAEFMDLAGDGQPDLVVMEGSTPGLYEHDDGEAWQDFRPFTSRLNRQFRDPNLRLVDLNGDGHADVLITEDDALVWHPSLAEQGFGSPSRVAQASDEETGPHIVFADGTQAIYLADLSGDGLSDIVRIRNGEVCYWPNLGCGRFGAKISMDNAPWFDLPDHFDHKRIRLADIDGSGTTDIIYLHREGVRLYFNQSGNGWSQPQVLQVFPRIDDLLSIVPTDLLGNGTACLVWSSSLPVDAQRPMRYVNLMGGRKPHLLVRTVNNLGAETRIDYAPSTRFYLQDRRDGNAWITRLPFPVHVVERAETIDHVSRNRFVSRYAYHHGYFDGEEREFRGFGMMEQWDTEQFATLADGQAPASNIEASSHVPPVHTKTWFHTGAYLDRERVSHQFEREYFCEPGAAGRTAKAMLLEDTLVPPELSLEEEREACRALRGSILRREVYAVDGVGQSAQYPSGMPYTVTEQNFAIRRIQPRGGNRFAVFVTLPREAITFHYERNPADPRIQHALTLEVDDVGNVLKQVTIGYGRRASPLAEPWDRNQQTRALLSYAENRVSSDHDTGRHAIDRDDHYRVPLPFETRTFELTGYMPTGAAGRYQASDFVEPDLADPGRWRHKFIDEVPYDAAATTNPCRRLVECMRTIYRRDDLTGLLPLGALQPLALPGETYKLAFTPGLLDQVFLRPRQGEPDDALLPAAERATLLGGQEGHQGGYVDLDGNGNWWIPSGRSFFSPNPDDDAAEELAQARAHFFLPRRYRDPFGQNAYVDFDPVDLLMRETWDGLGNRTTVDANDYRVLQPRLISDPNRNQTEVCFDALGMVVGTAVMGKPRPARPKGDTLAGFVPDLTQQQIDRVFGAADPRSTAAALLMGATTRVVYDIDRFHRTQQANPDEPDKWQPSCSAMFVRETHVHSPLPPQGLKIQLSFNYSDGFGREIQKKAQAEPGPLDVTDREAPSINPRWVASGWTIFNNKGKPVRQYEPFFSASHRFEFGVLAGVSPVVFYDPAGRVVATLHPNHTYDKVVFDPWRQITYDVNDTGTARNLETGDPRTDPDIGGYVAHYFEAKSDTWQTWHQQRIDGALGGDERTAALRAQAHADTPTTVHFDVLGRAFLTVTRNRVVCPGHDLDGTEESLATRAELDIEGNQRVVRDAIAQAGDQLGRIVMRYAYDMLGNRIRQTSMEAGDRWMLNDVAGKPIRAWDSRGHDFTTKYDALRRPTEHYVRGTFSDADPRTCDRDILVDRIEYGEGIPDAEALNLRTRLYRRFDSAGIATNARLDATGKPREAYDFKGNLLRSTRQLISDYTTIPDWGNSPQLDAETFEGGTRYDALDRPIQLVAPHSSAKRAEHRAKFNVIQPVYNEASLLERLDVWLERDSEPSALLDPRNDAASPVGVAALDYDPRGQRLHIGYKNGAGTSYSYDPLTFRLTQLLTVRDANASPDDDPQPPSPGWPGQHLQDLRYTYDPAGNITHIHDDAQQTVFFRNRRVDPSNDYVYDALYRLVEADGREHLGQARGAPIPHSPGDLDRVGLLHPGDGHAMGAYTERYVYDAVGNFLQMQHRGSDPAHAGWTRRYSYTELSQIEDGSGGALSKTSNRLSSTTLNPDDGGAAAGPYQHDTHGNVVRMPHLGAGGPEPNMHWDYKDQLHRTDLGGGGTAYYVYDASGHRVRKVWEKSPGLVEERIYLGGFEIFRRHRGAIGIGTAELERETLHVLDDKQRIALVETRTLDAAGKDGTARQLIRYQFGNHLGSASLELDRQARVISYEEYAPFGSSTYQAVRNQTETAKRYRYTGKERDEESGLCYHGARYYAPWLGRWTSVDPAFLAAQEGQPVDQTYQYVSDRPIVASDPDGRIIWFAVIGIVAIATVTVTSDANAPTSAEDARRAKPAVTNAEFAARTGVIGVSWFAGGAVGDKILLGTGSKVLAGGGGGAFGGVVGSPGDLLVSDLFRGKVSSGGEYVSRTIGGAIGGAALGVAFGGFSRAVSGPATPPPGGFGWHNVFGLRGMRPGRAADIAEKFEARFGDPPEGMYVVGSRAEAHTTGKWPEGSGPTKSDIDVVIQSEVPNVTKWTPEGFEFLKEINPGRVPPGVTGIGHGPGKTLIGSEPGNIPKAGLVDPFIGRSADLPDLSLGPAIKVWPPPSSPPQNLRSLAERLAGPLAGPLVDYAWQAIWGSRPKPTEGSR</sequence>
<evidence type="ECO:0000256" key="4">
    <source>
        <dbReference type="ARBA" id="ARBA00023026"/>
    </source>
</evidence>
<evidence type="ECO:0000256" key="5">
    <source>
        <dbReference type="SAM" id="MobiDB-lite"/>
    </source>
</evidence>
<dbReference type="InterPro" id="IPR013517">
    <property type="entry name" value="FG-GAP"/>
</dbReference>
<keyword evidence="4" id="KW-0843">Virulence</keyword>
<organism evidence="8 9">
    <name type="scientific">Allomesorhizobium camelthorni</name>
    <dbReference type="NCBI Taxonomy" id="475069"/>
    <lineage>
        <taxon>Bacteria</taxon>
        <taxon>Pseudomonadati</taxon>
        <taxon>Pseudomonadota</taxon>
        <taxon>Alphaproteobacteria</taxon>
        <taxon>Hyphomicrobiales</taxon>
        <taxon>Phyllobacteriaceae</taxon>
        <taxon>Allomesorhizobium</taxon>
    </lineage>
</organism>
<feature type="region of interest" description="Disordered" evidence="5">
    <location>
        <begin position="1911"/>
        <end position="1932"/>
    </location>
</feature>
<dbReference type="InterPro" id="IPR050708">
    <property type="entry name" value="T6SS_VgrG/RHS"/>
</dbReference>
<evidence type="ECO:0000259" key="6">
    <source>
        <dbReference type="Pfam" id="PF12255"/>
    </source>
</evidence>
<dbReference type="EMBL" id="JAAKZF010000062">
    <property type="protein sequence ID" value="NGO54716.1"/>
    <property type="molecule type" value="Genomic_DNA"/>
</dbReference>